<dbReference type="InterPro" id="IPR000640">
    <property type="entry name" value="EFG_V-like"/>
</dbReference>
<proteinExistence type="predicted"/>
<dbReference type="GO" id="GO:0000398">
    <property type="term" value="P:mRNA splicing, via spliceosome"/>
    <property type="evidence" value="ECO:0007669"/>
    <property type="project" value="TreeGrafter"/>
</dbReference>
<comment type="subcellular location">
    <subcellularLocation>
        <location evidence="2">Membrane</location>
        <topology evidence="2">Multi-pass membrane protein</topology>
    </subcellularLocation>
    <subcellularLocation>
        <location evidence="1">Nucleus</location>
    </subcellularLocation>
</comment>
<dbReference type="InterPro" id="IPR027417">
    <property type="entry name" value="P-loop_NTPase"/>
</dbReference>
<dbReference type="Gene3D" id="3.40.50.300">
    <property type="entry name" value="P-loop containing nucleotide triphosphate hydrolases"/>
    <property type="match status" value="1"/>
</dbReference>
<comment type="function">
    <text evidence="14">Required for pre-mRNA splicing as component of the spliceosome, including pre-catalytic, catalytic and post-catalytic spliceosomal complexes. Component of the U5 snRNP and the U4/U6-U5 tri-snRNP complex, a building block of the spliceosome. As a component of the minor spliceosome, involved in the splicing of U12-type introns in pre-mRNAs.</text>
</comment>
<dbReference type="GO" id="GO:0046873">
    <property type="term" value="F:metal ion transmembrane transporter activity"/>
    <property type="evidence" value="ECO:0007669"/>
    <property type="project" value="InterPro"/>
</dbReference>
<dbReference type="Gene3D" id="2.40.30.10">
    <property type="entry name" value="Translation factors"/>
    <property type="match status" value="1"/>
</dbReference>
<dbReference type="Gene3D" id="3.30.70.240">
    <property type="match status" value="1"/>
</dbReference>
<keyword evidence="6" id="KW-0747">Spliceosome</keyword>
<dbReference type="Pfam" id="PF00679">
    <property type="entry name" value="EFG_C"/>
    <property type="match status" value="1"/>
</dbReference>
<dbReference type="GO" id="GO:0005525">
    <property type="term" value="F:GTP binding"/>
    <property type="evidence" value="ECO:0007669"/>
    <property type="project" value="UniProtKB-KW"/>
</dbReference>
<dbReference type="InterPro" id="IPR031950">
    <property type="entry name" value="EFTUD2_N"/>
</dbReference>
<dbReference type="InterPro" id="IPR041095">
    <property type="entry name" value="EFG_II"/>
</dbReference>
<dbReference type="Pfam" id="PF14492">
    <property type="entry name" value="EFG_III"/>
    <property type="match status" value="1"/>
</dbReference>
<evidence type="ECO:0000313" key="19">
    <source>
        <dbReference type="Proteomes" id="UP001221413"/>
    </source>
</evidence>
<feature type="transmembrane region" description="Helical" evidence="16">
    <location>
        <begin position="281"/>
        <end position="302"/>
    </location>
</feature>
<dbReference type="Gene3D" id="3.30.230.10">
    <property type="match status" value="1"/>
</dbReference>
<evidence type="ECO:0000256" key="8">
    <source>
        <dbReference type="ARBA" id="ARBA00022989"/>
    </source>
</evidence>
<dbReference type="SUPFAM" id="SSF54980">
    <property type="entry name" value="EF-G C-terminal domain-like"/>
    <property type="match status" value="2"/>
</dbReference>
<dbReference type="Gene3D" id="3.30.70.870">
    <property type="entry name" value="Elongation Factor G (Translational Gtpase), domain 3"/>
    <property type="match status" value="1"/>
</dbReference>
<sequence>MVLLPTAFISLTDPCLPKFWTQTYPAMAGAIALAAVFFVVTIEMIFSGFGAPTHSHSHGDFEQMVAPGSPAMRPDLHPDEDPEYQANGEAASSLLGKSVHRRTRSGSISSQLNNITLSRDAIALEPIISDSDDEIEPEVASNGNATGQQRKKSISHADKMSPAEIAQQKKNLLQVMLLEAGILFHSVFIGMALSVSTGSNFIVLLIAISFHRKLFYPGYEASHGETFEGLALGARISAITIFPPGSMKPWLMALAYGTTTPIGQAIGLATHTLYDPASEVGLLMVGVMNAISSGLLLFAGLVELLAEDFLTDESWKILRGKKRIQASLCFAMDDLYDEFGNYIGDAGDSDDASAQDDGGADAYVDFDRDDDEEEAREHDDDEGNDMQLMEVDEGASNAVILHEDKQYYPTAEQVYGKDVEAMVQEEDAQPLSEPIIAPIKVKKFIVEEAELPVTHFSREFMMDMMSFPDQVRNVALAGHLHHGKTAFMDMLVLETHIVDQKKAIGRREEPQLRYTDVHTLERERGVSIKSSPMSLVLQSSAGKSHLVNVIDTPGHVNFVDEVAASLRLADGVVLVVDVVEGLMINTEQIVKYAVTENLPLVLVVNKMDRLILELKIPPTEAYFKVKHTVEQVNTIIAEAAPGRDDLRLSPEKGNVCFASTKMRWCFSLRSFAKMYADTYAGVDVEGFARRMWGDIYFSPGTRKFTRQRAAEKGAKRTFVHFVLEPLYKLYAHTIGESAESLTATLAGLGIKLKPAQYKMDAGDLLKAVCEQFFGTATGFVDMILQHVPSPVAGARAKIESCYTGPLDSTVAESMLTCDPNGPLVVQITKLYNTTDATGFHAFGRVMSGTVKVGDQVRVLGEGYTIDDEEDMTLATISDVWVAETRYQVPTSGVPAGCWCLLGGIDNSIVKTATLVPPKMEDDAYIFRPIKHFTESVFKVAVEPVNPSELPKMLDGLRRINKSYPLVVTKVEESGEHIILGTGELYMDCVLHDLRRLYSEMELKVSDPVTRFCETVVEMSALKCYAMTPNKKNKITMVAEPLEEDVARDIENGKVSIKWPIRKVGKFFEENHGWDVLASRSIWAFGPEETSPNVLQDDTLPSEVDKKLLNSVRDSIKQGFAWGTREGPLCEEPIRNTKFRLMDASLASEAIFRGGGQVIPTARRACYSSFLMASPRLMEPMYSCHMTGPADSVSPLYTVLAKRRGHVLTDGPIGGTPLYLVKGLIPVIDSFGFETDLRIHTQGQAFVSLVFDKWSVVPGDPLDKEIKLRPLEPANAQALARDFTLKTRRRKGLSEDVTIAKFLEPELQKSLQESGLLG</sequence>
<evidence type="ECO:0000256" key="9">
    <source>
        <dbReference type="ARBA" id="ARBA00023134"/>
    </source>
</evidence>
<keyword evidence="5 16" id="KW-0812">Transmembrane</keyword>
<keyword evidence="19" id="KW-1185">Reference proteome</keyword>
<keyword evidence="7" id="KW-0547">Nucleotide-binding</keyword>
<dbReference type="InterPro" id="IPR009000">
    <property type="entry name" value="Transl_B-barrel_sf"/>
</dbReference>
<dbReference type="PRINTS" id="PR00315">
    <property type="entry name" value="ELONGATNFCT"/>
</dbReference>
<dbReference type="PROSITE" id="PS51722">
    <property type="entry name" value="G_TR_2"/>
    <property type="match status" value="1"/>
</dbReference>
<dbReference type="InterPro" id="IPR014721">
    <property type="entry name" value="Ribsml_uS5_D2-typ_fold_subgr"/>
</dbReference>
<dbReference type="InterPro" id="IPR044121">
    <property type="entry name" value="Snu114_GTP-bd"/>
</dbReference>
<dbReference type="InterPro" id="IPR035655">
    <property type="entry name" value="U5-116kDa_C"/>
</dbReference>
<dbReference type="PANTHER" id="PTHR42908">
    <property type="entry name" value="TRANSLATION ELONGATION FACTOR-RELATED"/>
    <property type="match status" value="1"/>
</dbReference>
<dbReference type="CDD" id="cd04098">
    <property type="entry name" value="eEF2_C_snRNP"/>
    <property type="match status" value="1"/>
</dbReference>
<accession>A0AAD6ISV2</accession>
<dbReference type="InterPro" id="IPR005225">
    <property type="entry name" value="Small_GTP-bd"/>
</dbReference>
<evidence type="ECO:0000256" key="7">
    <source>
        <dbReference type="ARBA" id="ARBA00022741"/>
    </source>
</evidence>
<evidence type="ECO:0000256" key="5">
    <source>
        <dbReference type="ARBA" id="ARBA00022692"/>
    </source>
</evidence>
<keyword evidence="8 16" id="KW-1133">Transmembrane helix</keyword>
<dbReference type="SUPFAM" id="SSF50447">
    <property type="entry name" value="Translation proteins"/>
    <property type="match status" value="1"/>
</dbReference>
<evidence type="ECO:0000256" key="11">
    <source>
        <dbReference type="ARBA" id="ARBA00023187"/>
    </source>
</evidence>
<feature type="transmembrane region" description="Helical" evidence="16">
    <location>
        <begin position="250"/>
        <end position="269"/>
    </location>
</feature>
<dbReference type="SMART" id="SM00838">
    <property type="entry name" value="EFG_C"/>
    <property type="match status" value="1"/>
</dbReference>
<dbReference type="FunFam" id="3.90.1430.10:FF:000001">
    <property type="entry name" value="116 kDa U5 small nuclear ribonucleoprotein component"/>
    <property type="match status" value="1"/>
</dbReference>
<evidence type="ECO:0000256" key="13">
    <source>
        <dbReference type="ARBA" id="ARBA00031432"/>
    </source>
</evidence>
<dbReference type="Pfam" id="PF02535">
    <property type="entry name" value="Zip"/>
    <property type="match status" value="1"/>
</dbReference>
<organism evidence="18 19">
    <name type="scientific">Drechslerella dactyloides</name>
    <name type="common">Nematode-trapping fungus</name>
    <name type="synonym">Arthrobotrys dactyloides</name>
    <dbReference type="NCBI Taxonomy" id="74499"/>
    <lineage>
        <taxon>Eukaryota</taxon>
        <taxon>Fungi</taxon>
        <taxon>Dikarya</taxon>
        <taxon>Ascomycota</taxon>
        <taxon>Pezizomycotina</taxon>
        <taxon>Orbiliomycetes</taxon>
        <taxon>Orbiliales</taxon>
        <taxon>Orbiliaceae</taxon>
        <taxon>Drechslerella</taxon>
    </lineage>
</organism>
<dbReference type="GO" id="GO:0003924">
    <property type="term" value="F:GTPase activity"/>
    <property type="evidence" value="ECO:0007669"/>
    <property type="project" value="InterPro"/>
</dbReference>
<feature type="region of interest" description="Disordered" evidence="15">
    <location>
        <begin position="133"/>
        <end position="160"/>
    </location>
</feature>
<dbReference type="FunFam" id="3.30.230.10:FF:000009">
    <property type="entry name" value="116 kDa U5 small nuclear ribonucleoprotein component"/>
    <property type="match status" value="1"/>
</dbReference>
<dbReference type="InterPro" id="IPR035647">
    <property type="entry name" value="EFG_III/V"/>
</dbReference>
<gene>
    <name evidence="18" type="ORF">Dda_7581</name>
</gene>
<dbReference type="Proteomes" id="UP001221413">
    <property type="component" value="Unassembled WGS sequence"/>
</dbReference>
<dbReference type="CDD" id="cd04090">
    <property type="entry name" value="EF2_II_snRNP"/>
    <property type="match status" value="1"/>
</dbReference>
<dbReference type="Gene3D" id="3.90.1430.10">
    <property type="entry name" value="Yeast translation eEF2 (G' domain)"/>
    <property type="match status" value="1"/>
</dbReference>
<dbReference type="InterPro" id="IPR005517">
    <property type="entry name" value="Transl_elong_EFG/EF2_IV"/>
</dbReference>
<evidence type="ECO:0000256" key="3">
    <source>
        <dbReference type="ARBA" id="ARBA00018774"/>
    </source>
</evidence>
<feature type="compositionally biased region" description="Acidic residues" evidence="15">
    <location>
        <begin position="367"/>
        <end position="384"/>
    </location>
</feature>
<dbReference type="InterPro" id="IPR003689">
    <property type="entry name" value="ZIP"/>
</dbReference>
<dbReference type="SUPFAM" id="SSF54211">
    <property type="entry name" value="Ribosomal protein S5 domain 2-like"/>
    <property type="match status" value="1"/>
</dbReference>
<reference evidence="18" key="1">
    <citation type="submission" date="2023-01" db="EMBL/GenBank/DDBJ databases">
        <title>The chitinases involved in constricting ring structure development in the nematode-trapping fungus Drechslerella dactyloides.</title>
        <authorList>
            <person name="Wang R."/>
            <person name="Zhang L."/>
            <person name="Tang P."/>
            <person name="Li S."/>
            <person name="Liang L."/>
        </authorList>
    </citation>
    <scope>NUCLEOTIDE SEQUENCE</scope>
    <source>
        <strain evidence="18">YMF1.00031</strain>
    </source>
</reference>
<evidence type="ECO:0000256" key="16">
    <source>
        <dbReference type="SAM" id="Phobius"/>
    </source>
</evidence>
<dbReference type="FunFam" id="3.30.70.240:FF:000004">
    <property type="entry name" value="116 kDa U5 small nuclear ribonucleoprotein"/>
    <property type="match status" value="1"/>
</dbReference>
<evidence type="ECO:0000313" key="18">
    <source>
        <dbReference type="EMBL" id="KAJ6257792.1"/>
    </source>
</evidence>
<evidence type="ECO:0000256" key="2">
    <source>
        <dbReference type="ARBA" id="ARBA00004141"/>
    </source>
</evidence>
<evidence type="ECO:0000256" key="12">
    <source>
        <dbReference type="ARBA" id="ARBA00023242"/>
    </source>
</evidence>
<protein>
    <recommendedName>
        <fullName evidence="3">116 kDa U5 small nuclear ribonucleoprotein component</fullName>
    </recommendedName>
    <alternativeName>
        <fullName evidence="13">U5 snRNP-specific protein, 116 kDa</fullName>
    </alternativeName>
</protein>
<dbReference type="Pfam" id="PF16004">
    <property type="entry name" value="EFTUD2"/>
    <property type="match status" value="1"/>
</dbReference>
<dbReference type="Pfam" id="PF03764">
    <property type="entry name" value="EFG_IV"/>
    <property type="match status" value="1"/>
</dbReference>
<dbReference type="InterPro" id="IPR004161">
    <property type="entry name" value="EFTu-like_2"/>
</dbReference>
<feature type="transmembrane region" description="Helical" evidence="16">
    <location>
        <begin position="177"/>
        <end position="210"/>
    </location>
</feature>
<dbReference type="GO" id="GO:0030623">
    <property type="term" value="F:U5 snRNA binding"/>
    <property type="evidence" value="ECO:0007669"/>
    <property type="project" value="TreeGrafter"/>
</dbReference>
<keyword evidence="10 16" id="KW-0472">Membrane</keyword>
<dbReference type="FunFam" id="3.30.70.870:FF:000002">
    <property type="entry name" value="Translation elongation factor 2"/>
    <property type="match status" value="1"/>
</dbReference>
<evidence type="ECO:0000256" key="4">
    <source>
        <dbReference type="ARBA" id="ARBA00022664"/>
    </source>
</evidence>
<evidence type="ECO:0000256" key="10">
    <source>
        <dbReference type="ARBA" id="ARBA00023136"/>
    </source>
</evidence>
<dbReference type="PANTHER" id="PTHR42908:SF6">
    <property type="entry name" value="116 KDA U5 SMALL NUCLEAR RIBONUCLEOPROTEIN COMPONENT"/>
    <property type="match status" value="1"/>
</dbReference>
<dbReference type="GO" id="GO:0016020">
    <property type="term" value="C:membrane"/>
    <property type="evidence" value="ECO:0007669"/>
    <property type="project" value="UniProtKB-SubCell"/>
</dbReference>
<dbReference type="GO" id="GO:0071007">
    <property type="term" value="C:U2-type catalytic step 2 spliceosome"/>
    <property type="evidence" value="ECO:0007669"/>
    <property type="project" value="TreeGrafter"/>
</dbReference>
<evidence type="ECO:0000259" key="17">
    <source>
        <dbReference type="PROSITE" id="PS51722"/>
    </source>
</evidence>
<dbReference type="Pfam" id="PF00009">
    <property type="entry name" value="GTP_EFTU"/>
    <property type="match status" value="1"/>
</dbReference>
<dbReference type="SMART" id="SM00889">
    <property type="entry name" value="EFG_IV"/>
    <property type="match status" value="1"/>
</dbReference>
<dbReference type="GO" id="GO:0005829">
    <property type="term" value="C:cytosol"/>
    <property type="evidence" value="ECO:0007669"/>
    <property type="project" value="TreeGrafter"/>
</dbReference>
<dbReference type="InterPro" id="IPR020568">
    <property type="entry name" value="Ribosomal_Su5_D2-typ_SF"/>
</dbReference>
<keyword evidence="12" id="KW-0539">Nucleus</keyword>
<evidence type="ECO:0000256" key="6">
    <source>
        <dbReference type="ARBA" id="ARBA00022728"/>
    </source>
</evidence>
<dbReference type="FunFam" id="2.40.30.10:FF:000029">
    <property type="entry name" value="116 kDa U5 small nuclear ribonucleoprotein component"/>
    <property type="match status" value="1"/>
</dbReference>
<dbReference type="NCBIfam" id="TIGR00231">
    <property type="entry name" value="small_GTP"/>
    <property type="match status" value="1"/>
</dbReference>
<dbReference type="CDD" id="cd01683">
    <property type="entry name" value="EF2_IV_snRNP"/>
    <property type="match status" value="1"/>
</dbReference>
<feature type="transmembrane region" description="Helical" evidence="16">
    <location>
        <begin position="27"/>
        <end position="46"/>
    </location>
</feature>
<feature type="region of interest" description="Disordered" evidence="15">
    <location>
        <begin position="57"/>
        <end position="85"/>
    </location>
</feature>
<dbReference type="CDD" id="cd16264">
    <property type="entry name" value="snRNP_III"/>
    <property type="match status" value="1"/>
</dbReference>
<evidence type="ECO:0000256" key="1">
    <source>
        <dbReference type="ARBA" id="ARBA00004123"/>
    </source>
</evidence>
<dbReference type="CDD" id="cd04167">
    <property type="entry name" value="Snu114p"/>
    <property type="match status" value="1"/>
</dbReference>
<keyword evidence="11" id="KW-0508">mRNA splicing</keyword>
<feature type="region of interest" description="Disordered" evidence="15">
    <location>
        <begin position="347"/>
        <end position="385"/>
    </location>
</feature>
<dbReference type="SUPFAM" id="SSF52540">
    <property type="entry name" value="P-loop containing nucleoside triphosphate hydrolases"/>
    <property type="match status" value="1"/>
</dbReference>
<name>A0AAD6ISV2_DREDA</name>
<comment type="caution">
    <text evidence="18">The sequence shown here is derived from an EMBL/GenBank/DDBJ whole genome shotgun (WGS) entry which is preliminary data.</text>
</comment>
<dbReference type="EMBL" id="JAQGDS010000010">
    <property type="protein sequence ID" value="KAJ6257792.1"/>
    <property type="molecule type" value="Genomic_DNA"/>
</dbReference>
<keyword evidence="9" id="KW-0342">GTP-binding</keyword>
<evidence type="ECO:0000256" key="14">
    <source>
        <dbReference type="ARBA" id="ARBA00045974"/>
    </source>
</evidence>
<feature type="domain" description="Tr-type G" evidence="17">
    <location>
        <begin position="469"/>
        <end position="651"/>
    </location>
</feature>
<dbReference type="GO" id="GO:0046540">
    <property type="term" value="C:U4/U6 x U5 tri-snRNP complex"/>
    <property type="evidence" value="ECO:0007669"/>
    <property type="project" value="TreeGrafter"/>
</dbReference>
<evidence type="ECO:0000256" key="15">
    <source>
        <dbReference type="SAM" id="MobiDB-lite"/>
    </source>
</evidence>
<keyword evidence="4" id="KW-0507">mRNA processing</keyword>
<dbReference type="InterPro" id="IPR000795">
    <property type="entry name" value="T_Tr_GTP-bd_dom"/>
</dbReference>
<dbReference type="Pfam" id="PF03144">
    <property type="entry name" value="GTP_EFTU_D2"/>
    <property type="match status" value="1"/>
</dbReference>
<dbReference type="FunFam" id="3.40.50.300:FF:001452">
    <property type="entry name" value="U5 small nuclear ribonucleoprotein component"/>
    <property type="match status" value="1"/>
</dbReference>